<dbReference type="InterPro" id="IPR020449">
    <property type="entry name" value="Tscrpt_reg_AraC-type_HTH"/>
</dbReference>
<proteinExistence type="predicted"/>
<evidence type="ECO:0000313" key="6">
    <source>
        <dbReference type="Proteomes" id="UP001620514"/>
    </source>
</evidence>
<evidence type="ECO:0000256" key="2">
    <source>
        <dbReference type="ARBA" id="ARBA00023125"/>
    </source>
</evidence>
<sequence length="282" mass="30600">MASIPHLLASGTGWRVQDVVCTAGPLDRPFEEQHASLCIAAVTSGTFRYRSTQGSATLAPGAVLLGNEHHCYECSHEHSAGDRCLAFHFEPEFFEQIVAAVPGARRISFNIPTLPPLPALIPIVAAAQAARDNGDLAALEELALCMAATVSAALVDAKRPARLPSSRDELRVAAALRRIEQESHQPLLLADLARDAAASPYHFLRLFLQVVGVTPHQYLMRTRLHEAAVCLRRSGESILSIALETGFNDVSTFNGHFKRIMGVSPSVYRRLNGRGEPHSRDA</sequence>
<dbReference type="SUPFAM" id="SSF46689">
    <property type="entry name" value="Homeodomain-like"/>
    <property type="match status" value="2"/>
</dbReference>
<keyword evidence="2" id="KW-0238">DNA-binding</keyword>
<dbReference type="PANTHER" id="PTHR46796:SF14">
    <property type="entry name" value="TRANSCRIPTIONAL REGULATORY PROTEIN"/>
    <property type="match status" value="1"/>
</dbReference>
<dbReference type="PRINTS" id="PR00032">
    <property type="entry name" value="HTHARAC"/>
</dbReference>
<dbReference type="EMBL" id="JBIYDN010000016">
    <property type="protein sequence ID" value="MFK4444778.1"/>
    <property type="molecule type" value="Genomic_DNA"/>
</dbReference>
<protein>
    <submittedName>
        <fullName evidence="5">AraC family transcriptional regulator</fullName>
    </submittedName>
</protein>
<dbReference type="PROSITE" id="PS00041">
    <property type="entry name" value="HTH_ARAC_FAMILY_1"/>
    <property type="match status" value="1"/>
</dbReference>
<reference evidence="5 6" key="2">
    <citation type="submission" date="2024-11" db="EMBL/GenBank/DDBJ databases">
        <title>Using genomics to understand microbial adaptation to soil warming.</title>
        <authorList>
            <person name="Deangelis K.M. PhD."/>
        </authorList>
    </citation>
    <scope>NUCLEOTIDE SEQUENCE [LARGE SCALE GENOMIC DNA]</scope>
    <source>
        <strain evidence="5 6">GAS97</strain>
    </source>
</reference>
<dbReference type="PANTHER" id="PTHR46796">
    <property type="entry name" value="HTH-TYPE TRANSCRIPTIONAL ACTIVATOR RHAS-RELATED"/>
    <property type="match status" value="1"/>
</dbReference>
<evidence type="ECO:0000256" key="1">
    <source>
        <dbReference type="ARBA" id="ARBA00023015"/>
    </source>
</evidence>
<keyword evidence="1" id="KW-0805">Transcription regulation</keyword>
<comment type="caution">
    <text evidence="5">The sequence shown here is derived from an EMBL/GenBank/DDBJ whole genome shotgun (WGS) entry which is preliminary data.</text>
</comment>
<feature type="domain" description="HTH araC/xylS-type" evidence="4">
    <location>
        <begin position="173"/>
        <end position="271"/>
    </location>
</feature>
<dbReference type="InterPro" id="IPR009057">
    <property type="entry name" value="Homeodomain-like_sf"/>
</dbReference>
<name>A0ABW8MM61_9BURK</name>
<dbReference type="Gene3D" id="1.10.10.60">
    <property type="entry name" value="Homeodomain-like"/>
    <property type="match status" value="2"/>
</dbReference>
<gene>
    <name evidence="5" type="ORF">ABH943_004800</name>
</gene>
<accession>A0ABW8MM61</accession>
<dbReference type="Proteomes" id="UP001620514">
    <property type="component" value="Unassembled WGS sequence"/>
</dbReference>
<dbReference type="InterPro" id="IPR018062">
    <property type="entry name" value="HTH_AraC-typ_CS"/>
</dbReference>
<dbReference type="PROSITE" id="PS01124">
    <property type="entry name" value="HTH_ARAC_FAMILY_2"/>
    <property type="match status" value="1"/>
</dbReference>
<keyword evidence="6" id="KW-1185">Reference proteome</keyword>
<dbReference type="SMART" id="SM00342">
    <property type="entry name" value="HTH_ARAC"/>
    <property type="match status" value="1"/>
</dbReference>
<organism evidence="5 6">
    <name type="scientific">Caballeronia udeis</name>
    <dbReference type="NCBI Taxonomy" id="1232866"/>
    <lineage>
        <taxon>Bacteria</taxon>
        <taxon>Pseudomonadati</taxon>
        <taxon>Pseudomonadota</taxon>
        <taxon>Betaproteobacteria</taxon>
        <taxon>Burkholderiales</taxon>
        <taxon>Burkholderiaceae</taxon>
        <taxon>Caballeronia</taxon>
    </lineage>
</organism>
<dbReference type="RefSeq" id="WP_404609859.1">
    <property type="nucleotide sequence ID" value="NZ_JBIYDN010000016.1"/>
</dbReference>
<evidence type="ECO:0000313" key="5">
    <source>
        <dbReference type="EMBL" id="MFK4444778.1"/>
    </source>
</evidence>
<evidence type="ECO:0000256" key="3">
    <source>
        <dbReference type="ARBA" id="ARBA00023163"/>
    </source>
</evidence>
<dbReference type="InterPro" id="IPR018060">
    <property type="entry name" value="HTH_AraC"/>
</dbReference>
<keyword evidence="3" id="KW-0804">Transcription</keyword>
<evidence type="ECO:0000259" key="4">
    <source>
        <dbReference type="PROSITE" id="PS01124"/>
    </source>
</evidence>
<dbReference type="InterPro" id="IPR050204">
    <property type="entry name" value="AraC_XylS_family_regulators"/>
</dbReference>
<reference evidence="5 6" key="1">
    <citation type="submission" date="2024-10" db="EMBL/GenBank/DDBJ databases">
        <authorList>
            <person name="Deangelis K."/>
            <person name="Huntemann M."/>
            <person name="Clum A."/>
            <person name="Wang J."/>
            <person name="Palaniappan K."/>
            <person name="Ritter S."/>
            <person name="Chen I.-M."/>
            <person name="Stamatis D."/>
            <person name="Reddy T."/>
            <person name="O'Malley R."/>
            <person name="Daum C."/>
            <person name="Ng V."/>
            <person name="Ivanova N."/>
            <person name="Kyrpides N."/>
            <person name="Woyke T."/>
        </authorList>
    </citation>
    <scope>NUCLEOTIDE SEQUENCE [LARGE SCALE GENOMIC DNA]</scope>
    <source>
        <strain evidence="5 6">GAS97</strain>
    </source>
</reference>
<dbReference type="Pfam" id="PF12833">
    <property type="entry name" value="HTH_18"/>
    <property type="match status" value="1"/>
</dbReference>